<dbReference type="PANTHER" id="PTHR14202:SF0">
    <property type="entry name" value="RNA-BINDING PROTEIN RO60"/>
    <property type="match status" value="1"/>
</dbReference>
<sequence>MELLDAVNQIKQLSPTDDCCALVAKHKLNWGHIPCQLKNNQAIWKSILPTLGLRTLIQNLPRLHRIEILAKDNLWTKQVLQRLMKKEAILKSELHPYSFLLHQRIYSKGEKKDEEKWTPNLLITNALNAAFYTAIENVKATGKRICITIDCSNSMKGHIVNSQSLDCRTVAAAISLVMARVETNVKIQGFSEKFVSIPVAPDDTVETIMEKLAVVPLGGTDCSRPMITAKVEDKKYDAFIIITDKDTYKGKTNPAEALIQYRAKTLIPAKFVLIALGVRRLTKTVAIPSDRGMLAVCGFNESLPTILYNFLCDHF</sequence>
<evidence type="ECO:0000256" key="2">
    <source>
        <dbReference type="ARBA" id="ARBA00007814"/>
    </source>
</evidence>
<evidence type="ECO:0000256" key="6">
    <source>
        <dbReference type="ARBA" id="ARBA00023274"/>
    </source>
</evidence>
<keyword evidence="9" id="KW-1185">Reference proteome</keyword>
<reference evidence="8" key="2">
    <citation type="submission" date="2025-08" db="UniProtKB">
        <authorList>
            <consortium name="Ensembl"/>
        </authorList>
    </citation>
    <scope>IDENTIFICATION</scope>
</reference>
<evidence type="ECO:0000256" key="1">
    <source>
        <dbReference type="ARBA" id="ARBA00004496"/>
    </source>
</evidence>
<evidence type="ECO:0000256" key="5">
    <source>
        <dbReference type="ARBA" id="ARBA00022884"/>
    </source>
</evidence>
<dbReference type="OMA" id="RICITID"/>
<dbReference type="PANTHER" id="PTHR14202">
    <property type="entry name" value="60 KDA RIBONUCLEOPROTEIN SSA/RO"/>
    <property type="match status" value="1"/>
</dbReference>
<dbReference type="eggNOG" id="KOG4465">
    <property type="taxonomic scope" value="Eukaryota"/>
</dbReference>
<dbReference type="SUPFAM" id="SSF53300">
    <property type="entry name" value="vWA-like"/>
    <property type="match status" value="1"/>
</dbReference>
<feature type="domain" description="TROVE" evidence="7">
    <location>
        <begin position="1"/>
        <end position="143"/>
    </location>
</feature>
<proteinExistence type="inferred from homology"/>
<reference evidence="8" key="3">
    <citation type="submission" date="2025-09" db="UniProtKB">
        <authorList>
            <consortium name="Ensembl"/>
        </authorList>
    </citation>
    <scope>IDENTIFICATION</scope>
</reference>
<keyword evidence="3" id="KW-0963">Cytoplasm</keyword>
<dbReference type="InterPro" id="IPR056800">
    <property type="entry name" value="vWA_Ro60"/>
</dbReference>
<dbReference type="InParanoid" id="H2ZBF9"/>
<protein>
    <recommendedName>
        <fullName evidence="7">TROVE domain-containing protein</fullName>
    </recommendedName>
</protein>
<evidence type="ECO:0000313" key="8">
    <source>
        <dbReference type="Ensembl" id="ENSCSAVP00000014924.1"/>
    </source>
</evidence>
<dbReference type="Pfam" id="PF25045">
    <property type="entry name" value="vWA_Ro60"/>
    <property type="match status" value="1"/>
</dbReference>
<dbReference type="GO" id="GO:1990904">
    <property type="term" value="C:ribonucleoprotein complex"/>
    <property type="evidence" value="ECO:0007669"/>
    <property type="project" value="UniProtKB-KW"/>
</dbReference>
<reference evidence="9" key="1">
    <citation type="submission" date="2003-08" db="EMBL/GenBank/DDBJ databases">
        <authorList>
            <person name="Birren B."/>
            <person name="Nusbaum C."/>
            <person name="Abebe A."/>
            <person name="Abouelleil A."/>
            <person name="Adekoya E."/>
            <person name="Ait-zahra M."/>
            <person name="Allen N."/>
            <person name="Allen T."/>
            <person name="An P."/>
            <person name="Anderson M."/>
            <person name="Anderson S."/>
            <person name="Arachchi H."/>
            <person name="Armbruster J."/>
            <person name="Bachantsang P."/>
            <person name="Baldwin J."/>
            <person name="Barry A."/>
            <person name="Bayul T."/>
            <person name="Blitshsteyn B."/>
            <person name="Bloom T."/>
            <person name="Blye J."/>
            <person name="Boguslavskiy L."/>
            <person name="Borowsky M."/>
            <person name="Boukhgalter B."/>
            <person name="Brunache A."/>
            <person name="Butler J."/>
            <person name="Calixte N."/>
            <person name="Calvo S."/>
            <person name="Camarata J."/>
            <person name="Campo K."/>
            <person name="Chang J."/>
            <person name="Cheshatsang Y."/>
            <person name="Citroen M."/>
            <person name="Collymore A."/>
            <person name="Considine T."/>
            <person name="Cook A."/>
            <person name="Cooke P."/>
            <person name="Corum B."/>
            <person name="Cuomo C."/>
            <person name="David R."/>
            <person name="Dawoe T."/>
            <person name="Degray S."/>
            <person name="Dodge S."/>
            <person name="Dooley K."/>
            <person name="Dorje P."/>
            <person name="Dorjee K."/>
            <person name="Dorris L."/>
            <person name="Duffey N."/>
            <person name="Dupes A."/>
            <person name="Elkins T."/>
            <person name="Engels R."/>
            <person name="Erickson J."/>
            <person name="Farina A."/>
            <person name="Faro S."/>
            <person name="Ferreira P."/>
            <person name="Fischer H."/>
            <person name="Fitzgerald M."/>
            <person name="Foley K."/>
            <person name="Gage D."/>
            <person name="Galagan J."/>
            <person name="Gearin G."/>
            <person name="Gnerre S."/>
            <person name="Gnirke A."/>
            <person name="Goyette A."/>
            <person name="Graham J."/>
            <person name="Grandbois E."/>
            <person name="Gyaltsen K."/>
            <person name="Hafez N."/>
            <person name="Hagopian D."/>
            <person name="Hagos B."/>
            <person name="Hall J."/>
            <person name="Hatcher B."/>
            <person name="Heller A."/>
            <person name="Higgins H."/>
            <person name="Honan T."/>
            <person name="Horn A."/>
            <person name="Houde N."/>
            <person name="Hughes L."/>
            <person name="Hulme W."/>
            <person name="Husby E."/>
            <person name="Iliev I."/>
            <person name="Jaffe D."/>
            <person name="Jones C."/>
            <person name="Kamal M."/>
            <person name="Kamat A."/>
            <person name="Kamvysselis M."/>
            <person name="Karlsson E."/>
            <person name="Kells C."/>
            <person name="Kieu A."/>
            <person name="Kisner P."/>
            <person name="Kodira C."/>
            <person name="Kulbokas E."/>
            <person name="Labutti K."/>
            <person name="Lama D."/>
            <person name="Landers T."/>
            <person name="Leger J."/>
            <person name="Levine S."/>
            <person name="Lewis D."/>
            <person name="Lewis T."/>
            <person name="Lindblad-toh K."/>
            <person name="Liu X."/>
            <person name="Lokyitsang T."/>
            <person name="Lokyitsang Y."/>
            <person name="Lucien O."/>
            <person name="Lui A."/>
            <person name="Ma L.J."/>
            <person name="Mabbitt R."/>
            <person name="Macdonald J."/>
            <person name="Maclean C."/>
            <person name="Major J."/>
            <person name="Manning J."/>
            <person name="Marabella R."/>
            <person name="Maru K."/>
            <person name="Matthews C."/>
            <person name="Mauceli E."/>
            <person name="Mccarthy M."/>
            <person name="Mcdonough S."/>
            <person name="Mcghee T."/>
            <person name="Meldrim J."/>
            <person name="Meneus L."/>
            <person name="Mesirov J."/>
            <person name="Mihalev A."/>
            <person name="Mihova T."/>
            <person name="Mikkelsen T."/>
            <person name="Mlenga V."/>
            <person name="Moru K."/>
            <person name="Mozes J."/>
            <person name="Mulrain L."/>
            <person name="Munson G."/>
            <person name="Naylor J."/>
            <person name="Newes C."/>
            <person name="Nguyen C."/>
            <person name="Nguyen N."/>
            <person name="Nguyen T."/>
            <person name="Nicol R."/>
            <person name="Nielsen C."/>
            <person name="Nizzari M."/>
            <person name="Norbu C."/>
            <person name="Norbu N."/>
            <person name="O'donnell P."/>
            <person name="Okoawo O."/>
            <person name="O'leary S."/>
            <person name="Omotosho B."/>
            <person name="O'neill K."/>
            <person name="Osman S."/>
            <person name="Parker S."/>
            <person name="Perrin D."/>
            <person name="Phunkhang P."/>
            <person name="Piqani B."/>
            <person name="Purcell S."/>
            <person name="Rachupka T."/>
            <person name="Ramasamy U."/>
            <person name="Rameau R."/>
            <person name="Ray V."/>
            <person name="Raymond C."/>
            <person name="Retta R."/>
            <person name="Richardson S."/>
            <person name="Rise C."/>
            <person name="Rodriguez J."/>
            <person name="Rogers J."/>
            <person name="Rogov P."/>
            <person name="Rutman M."/>
            <person name="Schupbach R."/>
            <person name="Seaman C."/>
            <person name="Settipalli S."/>
            <person name="Sharpe T."/>
            <person name="Sheridan J."/>
            <person name="Sherpa N."/>
            <person name="Shi J."/>
            <person name="Smirnov S."/>
            <person name="Smith C."/>
            <person name="Sougnez C."/>
            <person name="Spencer B."/>
            <person name="Stalker J."/>
            <person name="Stange-thomann N."/>
            <person name="Stavropoulos S."/>
            <person name="Stetson K."/>
            <person name="Stone C."/>
            <person name="Stone S."/>
            <person name="Stubbs M."/>
            <person name="Talamas J."/>
            <person name="Tchuinga P."/>
            <person name="Tenzing P."/>
            <person name="Tesfaye S."/>
            <person name="Theodore J."/>
            <person name="Thoulutsang Y."/>
            <person name="Topham K."/>
            <person name="Towey S."/>
            <person name="Tsamla T."/>
            <person name="Tsomo N."/>
            <person name="Vallee D."/>
            <person name="Vassiliev H."/>
            <person name="Venkataraman V."/>
            <person name="Vinson J."/>
            <person name="Vo A."/>
            <person name="Wade C."/>
            <person name="Wang S."/>
            <person name="Wangchuk T."/>
            <person name="Wangdi T."/>
            <person name="Whittaker C."/>
            <person name="Wilkinson J."/>
            <person name="Wu Y."/>
            <person name="Wyman D."/>
            <person name="Yadav S."/>
            <person name="Yang S."/>
            <person name="Yang X."/>
            <person name="Yeager S."/>
            <person name="Yee E."/>
            <person name="Young G."/>
            <person name="Zainoun J."/>
            <person name="Zembeck L."/>
            <person name="Zimmer A."/>
            <person name="Zody M."/>
            <person name="Lander E."/>
        </authorList>
    </citation>
    <scope>NUCLEOTIDE SEQUENCE [LARGE SCALE GENOMIC DNA]</scope>
</reference>
<dbReference type="AlphaFoldDB" id="H2ZBF9"/>
<dbReference type="Proteomes" id="UP000007875">
    <property type="component" value="Unassembled WGS sequence"/>
</dbReference>
<dbReference type="InterPro" id="IPR008858">
    <property type="entry name" value="TROVE_dom"/>
</dbReference>
<dbReference type="GeneTree" id="ENSGT00390000006200"/>
<dbReference type="STRING" id="51511.ENSCSAVP00000014924"/>
<dbReference type="InterPro" id="IPR037214">
    <property type="entry name" value="TROVE_dom_sf"/>
</dbReference>
<dbReference type="Ensembl" id="ENSCSAVT00000015098.1">
    <property type="protein sequence ID" value="ENSCSAVP00000014924.1"/>
    <property type="gene ID" value="ENSCSAVG00000008738.1"/>
</dbReference>
<evidence type="ECO:0000256" key="4">
    <source>
        <dbReference type="ARBA" id="ARBA00022723"/>
    </source>
</evidence>
<keyword evidence="4" id="KW-0479">Metal-binding</keyword>
<keyword evidence="5" id="KW-0694">RNA-binding</keyword>
<evidence type="ECO:0000313" key="9">
    <source>
        <dbReference type="Proteomes" id="UP000007875"/>
    </source>
</evidence>
<keyword evidence="6" id="KW-0687">Ribonucleoprotein</keyword>
<dbReference type="Pfam" id="PF05731">
    <property type="entry name" value="TROVE"/>
    <property type="match status" value="1"/>
</dbReference>
<evidence type="ECO:0000259" key="7">
    <source>
        <dbReference type="PROSITE" id="PS50988"/>
    </source>
</evidence>
<dbReference type="InterPro" id="IPR040322">
    <property type="entry name" value="TROVE2"/>
</dbReference>
<comment type="subcellular location">
    <subcellularLocation>
        <location evidence="1">Cytoplasm</location>
    </subcellularLocation>
</comment>
<dbReference type="Gene3D" id="3.40.50.410">
    <property type="entry name" value="von Willebrand factor, type A domain"/>
    <property type="match status" value="1"/>
</dbReference>
<dbReference type="GO" id="GO:0046872">
    <property type="term" value="F:metal ion binding"/>
    <property type="evidence" value="ECO:0007669"/>
    <property type="project" value="UniProtKB-KW"/>
</dbReference>
<name>H2ZBF9_CIOSA</name>
<evidence type="ECO:0000256" key="3">
    <source>
        <dbReference type="ARBA" id="ARBA00022490"/>
    </source>
</evidence>
<dbReference type="PROSITE" id="PS50988">
    <property type="entry name" value="TROVE"/>
    <property type="match status" value="1"/>
</dbReference>
<dbReference type="GO" id="GO:0003723">
    <property type="term" value="F:RNA binding"/>
    <property type="evidence" value="ECO:0007669"/>
    <property type="project" value="UniProtKB-KW"/>
</dbReference>
<dbReference type="InterPro" id="IPR036465">
    <property type="entry name" value="vWFA_dom_sf"/>
</dbReference>
<dbReference type="GO" id="GO:0005737">
    <property type="term" value="C:cytoplasm"/>
    <property type="evidence" value="ECO:0007669"/>
    <property type="project" value="UniProtKB-SubCell"/>
</dbReference>
<dbReference type="SUPFAM" id="SSF140864">
    <property type="entry name" value="TROVE domain-like"/>
    <property type="match status" value="1"/>
</dbReference>
<organism evidence="8 9">
    <name type="scientific">Ciona savignyi</name>
    <name type="common">Pacific transparent sea squirt</name>
    <dbReference type="NCBI Taxonomy" id="51511"/>
    <lineage>
        <taxon>Eukaryota</taxon>
        <taxon>Metazoa</taxon>
        <taxon>Chordata</taxon>
        <taxon>Tunicata</taxon>
        <taxon>Ascidiacea</taxon>
        <taxon>Phlebobranchia</taxon>
        <taxon>Cionidae</taxon>
        <taxon>Ciona</taxon>
    </lineage>
</organism>
<comment type="similarity">
    <text evidence="2">Belongs to the Ro 60 kDa family.</text>
</comment>
<accession>H2ZBF9</accession>